<gene>
    <name evidence="4" type="ORF">SO802_034761</name>
</gene>
<comment type="caution">
    <text evidence="4">The sequence shown here is derived from an EMBL/GenBank/DDBJ whole genome shotgun (WGS) entry which is preliminary data.</text>
</comment>
<dbReference type="GO" id="GO:0006511">
    <property type="term" value="P:ubiquitin-dependent protein catabolic process"/>
    <property type="evidence" value="ECO:0007669"/>
    <property type="project" value="TreeGrafter"/>
</dbReference>
<keyword evidence="2" id="KW-0812">Transmembrane</keyword>
<evidence type="ECO:0000313" key="5">
    <source>
        <dbReference type="Proteomes" id="UP001459277"/>
    </source>
</evidence>
<dbReference type="PANTHER" id="PTHR10758">
    <property type="entry name" value="26S PROTEASOME NON-ATPASE REGULATORY SUBUNIT 3/COP9 SIGNALOSOME COMPLEX SUBUNIT 3"/>
    <property type="match status" value="1"/>
</dbReference>
<accession>A0AAW2BH20</accession>
<feature type="domain" description="COP9 signalosome complex subunit 3 N-terminal helical repeats" evidence="3">
    <location>
        <begin position="22"/>
        <end position="128"/>
    </location>
</feature>
<reference evidence="4 5" key="1">
    <citation type="submission" date="2024-01" db="EMBL/GenBank/DDBJ databases">
        <title>A telomere-to-telomere, gap-free genome of sweet tea (Lithocarpus litseifolius).</title>
        <authorList>
            <person name="Zhou J."/>
        </authorList>
    </citation>
    <scope>NUCLEOTIDE SEQUENCE [LARGE SCALE GENOMIC DNA]</scope>
    <source>
        <strain evidence="4">Zhou-2022a</strain>
        <tissue evidence="4">Leaf</tissue>
    </source>
</reference>
<dbReference type="InterPro" id="IPR055089">
    <property type="entry name" value="COP9_N"/>
</dbReference>
<protein>
    <recommendedName>
        <fullName evidence="3">COP9 signalosome complex subunit 3 N-terminal helical repeats domain-containing protein</fullName>
    </recommendedName>
</protein>
<organism evidence="4 5">
    <name type="scientific">Lithocarpus litseifolius</name>
    <dbReference type="NCBI Taxonomy" id="425828"/>
    <lineage>
        <taxon>Eukaryota</taxon>
        <taxon>Viridiplantae</taxon>
        <taxon>Streptophyta</taxon>
        <taxon>Embryophyta</taxon>
        <taxon>Tracheophyta</taxon>
        <taxon>Spermatophyta</taxon>
        <taxon>Magnoliopsida</taxon>
        <taxon>eudicotyledons</taxon>
        <taxon>Gunneridae</taxon>
        <taxon>Pentapetalae</taxon>
        <taxon>rosids</taxon>
        <taxon>fabids</taxon>
        <taxon>Fagales</taxon>
        <taxon>Fagaceae</taxon>
        <taxon>Lithocarpus</taxon>
    </lineage>
</organism>
<proteinExistence type="predicted"/>
<name>A0AAW2BH20_9ROSI</name>
<evidence type="ECO:0000256" key="1">
    <source>
        <dbReference type="ARBA" id="ARBA00022490"/>
    </source>
</evidence>
<evidence type="ECO:0000256" key="2">
    <source>
        <dbReference type="SAM" id="Phobius"/>
    </source>
</evidence>
<keyword evidence="1" id="KW-0963">Cytoplasm</keyword>
<keyword evidence="2" id="KW-0472">Membrane</keyword>
<dbReference type="EMBL" id="JAZDWU010000012">
    <property type="protein sequence ID" value="KAK9985236.1"/>
    <property type="molecule type" value="Genomic_DNA"/>
</dbReference>
<dbReference type="AlphaFoldDB" id="A0AAW2BH20"/>
<evidence type="ECO:0000313" key="4">
    <source>
        <dbReference type="EMBL" id="KAK9985236.1"/>
    </source>
</evidence>
<evidence type="ECO:0000259" key="3">
    <source>
        <dbReference type="Pfam" id="PF22788"/>
    </source>
</evidence>
<dbReference type="Proteomes" id="UP001459277">
    <property type="component" value="Unassembled WGS sequence"/>
</dbReference>
<keyword evidence="2" id="KW-1133">Transmembrane helix</keyword>
<dbReference type="PANTHER" id="PTHR10758:SF1">
    <property type="entry name" value="COP9 SIGNALOSOME COMPLEX SUBUNIT 3"/>
    <property type="match status" value="1"/>
</dbReference>
<sequence>MGTNIIKSLTIHILMLLIVGVSVISVCKRFKELVIILGTPMHVHVDLFLAAVRKLQNSSEHLTTLHPHFLHLCLLANCSKTGLSILEEDISEVDHLDDLFLYYYNGGMICIGQQHFREALELLHNISTSLPKYTSSAAWRNLESFCQQPYIELVNSYSTGEIAELEANIHTNKENLKRIQDGEIFAIINWEDGMARFVEGPEQYKTCEMIEHISSSIQRIRHELLRRVDQFLLSFWGEKIHSLRVSFFFDHRSTSSLNDWIHRAISLKVEEMNILLSNKPYFSATIPEDKCYCFPHKPFFGHSTLKHLHLELAVLKAPSEF</sequence>
<dbReference type="Pfam" id="PF22788">
    <property type="entry name" value="COP9_hel_rpt"/>
    <property type="match status" value="1"/>
</dbReference>
<dbReference type="InterPro" id="IPR050756">
    <property type="entry name" value="CSN3"/>
</dbReference>
<dbReference type="GO" id="GO:0008180">
    <property type="term" value="C:COP9 signalosome"/>
    <property type="evidence" value="ECO:0007669"/>
    <property type="project" value="TreeGrafter"/>
</dbReference>
<keyword evidence="5" id="KW-1185">Reference proteome</keyword>
<feature type="transmembrane region" description="Helical" evidence="2">
    <location>
        <begin position="6"/>
        <end position="26"/>
    </location>
</feature>